<dbReference type="eggNOG" id="ENOG5032YG3">
    <property type="taxonomic scope" value="Bacteria"/>
</dbReference>
<dbReference type="InterPro" id="IPR021295">
    <property type="entry name" value="DUF2867"/>
</dbReference>
<proteinExistence type="predicted"/>
<gene>
    <name evidence="1" type="ordered locus">EbC_21830</name>
</gene>
<dbReference type="EMBL" id="FP236843">
    <property type="protein sequence ID" value="CAX59714.1"/>
    <property type="molecule type" value="Genomic_DNA"/>
</dbReference>
<evidence type="ECO:0000313" key="1">
    <source>
        <dbReference type="EMBL" id="CAX59714.1"/>
    </source>
</evidence>
<organism evidence="2">
    <name type="scientific">Erwinia billingiae (strain Eb661)</name>
    <dbReference type="NCBI Taxonomy" id="634500"/>
    <lineage>
        <taxon>Bacteria</taxon>
        <taxon>Pseudomonadati</taxon>
        <taxon>Pseudomonadota</taxon>
        <taxon>Gammaproteobacteria</taxon>
        <taxon>Enterobacterales</taxon>
        <taxon>Erwiniaceae</taxon>
        <taxon>Erwinia</taxon>
    </lineage>
</organism>
<accession>D8MSA7</accession>
<dbReference type="Proteomes" id="UP000008793">
    <property type="component" value="Chromosome"/>
</dbReference>
<sequence>MEMHKASKGVFVTPPPLRAKNHFSSPDLIDCYGVILPAGTRADAYWLAQIAFSKPPALFRGLMKLRDMIVSPFCVKTSEEIKHHDSNVDHIAFFPVIHSSPDEVELGMLDSHLDFRAWFTLDATDAGMMLRSTTSVKVNSWFGRIYLFVITPFHVAVVRSALRRVVSRSGDPDWQPGAKNLTTI</sequence>
<evidence type="ECO:0000313" key="2">
    <source>
        <dbReference type="Proteomes" id="UP000008793"/>
    </source>
</evidence>
<dbReference type="KEGG" id="ebi:EbC_21830"/>
<protein>
    <submittedName>
        <fullName evidence="1">Conserved uncharacterized protein</fullName>
    </submittedName>
</protein>
<reference evidence="1 2" key="1">
    <citation type="journal article" date="2010" name="BMC Genomics">
        <title>Genome comparison of the epiphytic bacteria Erwinia billingiae and E. tasmaniensis with the pear pathogen E. pyrifoliae.</title>
        <authorList>
            <person name="Kube M."/>
            <person name="Migdoll A.M."/>
            <person name="Gehring I."/>
            <person name="Heitmann K."/>
            <person name="Mayer Y."/>
            <person name="Kuhl H."/>
            <person name="Knaust F."/>
            <person name="Geider K."/>
            <person name="Reinhardt R."/>
        </authorList>
    </citation>
    <scope>NUCLEOTIDE SEQUENCE [LARGE SCALE GENOMIC DNA]</scope>
    <source>
        <strain evidence="1 2">Eb661</strain>
    </source>
</reference>
<dbReference type="RefSeq" id="WP_013202202.1">
    <property type="nucleotide sequence ID" value="NC_014306.1"/>
</dbReference>
<dbReference type="Pfam" id="PF11066">
    <property type="entry name" value="DUF2867"/>
    <property type="match status" value="1"/>
</dbReference>
<keyword evidence="2" id="KW-1185">Reference proteome</keyword>
<dbReference type="AlphaFoldDB" id="D8MSA7"/>
<dbReference type="STRING" id="634500.EbC_21830"/>
<dbReference type="HOGENOM" id="CLU_116730_0_0_6"/>
<dbReference type="GeneID" id="90514513"/>
<name>D8MSA7_ERWBE</name>